<dbReference type="Proteomes" id="UP000251800">
    <property type="component" value="Unassembled WGS sequence"/>
</dbReference>
<evidence type="ECO:0000313" key="1">
    <source>
        <dbReference type="EMBL" id="PWN56181.1"/>
    </source>
</evidence>
<dbReference type="OrthoDB" id="9809537at2"/>
<dbReference type="InterPro" id="IPR036388">
    <property type="entry name" value="WH-like_DNA-bd_sf"/>
</dbReference>
<reference evidence="1 2" key="1">
    <citation type="submission" date="2018-05" db="EMBL/GenBank/DDBJ databases">
        <title>Abyssibacter profundi OUC007T gen. nov., sp. nov, a marine bacterium isolated from seawater of the Mariana Trench.</title>
        <authorList>
            <person name="Zhou S."/>
        </authorList>
    </citation>
    <scope>NUCLEOTIDE SEQUENCE [LARGE SCALE GENOMIC DNA]</scope>
    <source>
        <strain evidence="1 2">OUC007</strain>
    </source>
</reference>
<organism evidence="1 2">
    <name type="scientific">Abyssibacter profundi</name>
    <dbReference type="NCBI Taxonomy" id="2182787"/>
    <lineage>
        <taxon>Bacteria</taxon>
        <taxon>Pseudomonadati</taxon>
        <taxon>Pseudomonadota</taxon>
        <taxon>Gammaproteobacteria</taxon>
        <taxon>Chromatiales</taxon>
        <taxon>Oceanococcaceae</taxon>
        <taxon>Abyssibacter</taxon>
    </lineage>
</organism>
<gene>
    <name evidence="1" type="ORF">DEH80_07865</name>
</gene>
<comment type="caution">
    <text evidence="1">The sequence shown here is derived from an EMBL/GenBank/DDBJ whole genome shotgun (WGS) entry which is preliminary data.</text>
</comment>
<accession>A0A363UL84</accession>
<dbReference type="SUPFAM" id="SSF46785">
    <property type="entry name" value="Winged helix' DNA-binding domain"/>
    <property type="match status" value="1"/>
</dbReference>
<protein>
    <submittedName>
        <fullName evidence="1">Transcriptional regulator</fullName>
    </submittedName>
</protein>
<dbReference type="Gene3D" id="1.10.10.10">
    <property type="entry name" value="Winged helix-like DNA-binding domain superfamily/Winged helix DNA-binding domain"/>
    <property type="match status" value="1"/>
</dbReference>
<dbReference type="AlphaFoldDB" id="A0A363UL84"/>
<name>A0A363UL84_9GAMM</name>
<dbReference type="InterPro" id="IPR036390">
    <property type="entry name" value="WH_DNA-bd_sf"/>
</dbReference>
<proteinExistence type="predicted"/>
<dbReference type="RefSeq" id="WP_109719952.1">
    <property type="nucleotide sequence ID" value="NZ_QEQK01000006.1"/>
</dbReference>
<dbReference type="EMBL" id="QEQK01000006">
    <property type="protein sequence ID" value="PWN56181.1"/>
    <property type="molecule type" value="Genomic_DNA"/>
</dbReference>
<dbReference type="Pfam" id="PF25212">
    <property type="entry name" value="HVO_A0114"/>
    <property type="match status" value="1"/>
</dbReference>
<evidence type="ECO:0000313" key="2">
    <source>
        <dbReference type="Proteomes" id="UP000251800"/>
    </source>
</evidence>
<keyword evidence="2" id="KW-1185">Reference proteome</keyword>
<sequence>MATLTLTVQTTEQFKASALSALNAGGDGGDAVHAFASAELLFDLLTTNRLGVLRALCGVGAIGLRELARRVERDPTGVLRDVKALTDAGVLRRSEDGKVSLGFDAVHVDCTLEAAA</sequence>